<dbReference type="EC" id="3.2.1.-" evidence="4"/>
<dbReference type="SUPFAM" id="SSF51445">
    <property type="entry name" value="(Trans)glycosidases"/>
    <property type="match status" value="1"/>
</dbReference>
<keyword evidence="1 4" id="KW-0378">Hydrolase</keyword>
<reference evidence="4 5" key="1">
    <citation type="submission" date="2024-09" db="EMBL/GenBank/DDBJ databases">
        <authorList>
            <person name="Sun Q."/>
            <person name="Mori K."/>
        </authorList>
    </citation>
    <scope>NUCLEOTIDE SEQUENCE [LARGE SCALE GENOMIC DNA]</scope>
    <source>
        <strain evidence="4 5">CCM 8545</strain>
    </source>
</reference>
<dbReference type="SUPFAM" id="SSF81296">
    <property type="entry name" value="E set domains"/>
    <property type="match status" value="1"/>
</dbReference>
<dbReference type="RefSeq" id="WP_385878201.1">
    <property type="nucleotide sequence ID" value="NZ_JBHLXE010000110.1"/>
</dbReference>
<dbReference type="EMBL" id="JBHLXE010000110">
    <property type="protein sequence ID" value="MFC0180920.1"/>
    <property type="molecule type" value="Genomic_DNA"/>
</dbReference>
<dbReference type="PANTHER" id="PTHR10357">
    <property type="entry name" value="ALPHA-AMYLASE FAMILY MEMBER"/>
    <property type="match status" value="1"/>
</dbReference>
<dbReference type="Proteomes" id="UP001589758">
    <property type="component" value="Unassembled WGS sequence"/>
</dbReference>
<dbReference type="SUPFAM" id="SSF51011">
    <property type="entry name" value="Glycosyl hydrolase domain"/>
    <property type="match status" value="1"/>
</dbReference>
<dbReference type="InterPro" id="IPR017853">
    <property type="entry name" value="GH"/>
</dbReference>
<dbReference type="SMART" id="SM00642">
    <property type="entry name" value="Aamy"/>
    <property type="match status" value="1"/>
</dbReference>
<dbReference type="InterPro" id="IPR006047">
    <property type="entry name" value="GH13_cat_dom"/>
</dbReference>
<gene>
    <name evidence="4" type="ORF">ACFFIT_12645</name>
</gene>
<dbReference type="InterPro" id="IPR004185">
    <property type="entry name" value="Glyco_hydro_13_lg-like_dom"/>
</dbReference>
<keyword evidence="5" id="KW-1185">Reference proteome</keyword>
<dbReference type="CDD" id="cd02857">
    <property type="entry name" value="E_set_CDase_PDE_N"/>
    <property type="match status" value="1"/>
</dbReference>
<evidence type="ECO:0000256" key="2">
    <source>
        <dbReference type="ARBA" id="ARBA00023295"/>
    </source>
</evidence>
<evidence type="ECO:0000313" key="4">
    <source>
        <dbReference type="EMBL" id="MFC0180920.1"/>
    </source>
</evidence>
<sequence length="612" mass="70380">MITKSSIIHLCKSQMAYAYDKKTLHIRIRTAKYEAEKVTLWIGDPYKWEGGGLGGNLEGANSTAVWIGGNKISMRLEGRTELHDVWIAEFVPPHKRARYGFIIEGTENNERIFFGEKHFVDIVTPADEKRALMEFSNLFCFPFLNPIDVLSPPTWCKSAIWYQIFPERFANGRPEISPIGVKPWGTPPTMTNFMGGDLFGIIDKLDYIQDIGFTGIYLCPIFTAKANHKYDTIDYFNVDPAFGGNEALKALVSEAHKRGIKIMLDAVFNHSGALFPKWLDVVEKGEQSEYKDWFWIKEFPVYPDKPRSEWDYWDLPYETFSNVAEMPKLNTENAACRQYLLDIGTYWVREFDIDGWRLDVSNEVDHHFWRDFRQAVKSIKPDCYILGEIWHDGNAWMKGDQFDALMNYPLTNAINYFIASQTINSAQFRQLVDQNRLNYPRQANEVMFNLLDSHDTDRIISVCQGNKQRAMLAYILLFLQPGAPCVYYGGEIGLDGAKTEEYEGARKCMPWNENDHDLQLKSLLKKLITLRKNEADFHLQDVTWYPTNNETSVSFSKGKILVYINNADLDVSINLPIEWQNCSVVDLLNDESFTLGKEMVLTGLSAVVLKAY</sequence>
<dbReference type="InterPro" id="IPR013783">
    <property type="entry name" value="Ig-like_fold"/>
</dbReference>
<dbReference type="Gene3D" id="3.90.400.10">
    <property type="entry name" value="Oligo-1,6-glucosidase, Domain 2"/>
    <property type="match status" value="1"/>
</dbReference>
<keyword evidence="2 4" id="KW-0326">Glycosidase</keyword>
<dbReference type="Gene3D" id="2.60.40.10">
    <property type="entry name" value="Immunoglobulins"/>
    <property type="match status" value="1"/>
</dbReference>
<name>A0ABV6CD63_9GAMM</name>
<feature type="domain" description="Glycosyl hydrolase family 13 catalytic" evidence="3">
    <location>
        <begin position="163"/>
        <end position="531"/>
    </location>
</feature>
<dbReference type="Pfam" id="PF00128">
    <property type="entry name" value="Alpha-amylase"/>
    <property type="match status" value="1"/>
</dbReference>
<organism evidence="4 5">
    <name type="scientific">Thorsellia kenyensis</name>
    <dbReference type="NCBI Taxonomy" id="1549888"/>
    <lineage>
        <taxon>Bacteria</taxon>
        <taxon>Pseudomonadati</taxon>
        <taxon>Pseudomonadota</taxon>
        <taxon>Gammaproteobacteria</taxon>
        <taxon>Enterobacterales</taxon>
        <taxon>Thorselliaceae</taxon>
        <taxon>Thorsellia</taxon>
    </lineage>
</organism>
<comment type="caution">
    <text evidence="4">The sequence shown here is derived from an EMBL/GenBank/DDBJ whole genome shotgun (WGS) entry which is preliminary data.</text>
</comment>
<protein>
    <submittedName>
        <fullName evidence="4">Glycoside hydrolase family 13 protein</fullName>
        <ecNumber evidence="4">3.2.1.-</ecNumber>
    </submittedName>
</protein>
<evidence type="ECO:0000259" key="3">
    <source>
        <dbReference type="SMART" id="SM00642"/>
    </source>
</evidence>
<dbReference type="Pfam" id="PF02903">
    <property type="entry name" value="Alpha-amylase_N"/>
    <property type="match status" value="1"/>
</dbReference>
<evidence type="ECO:0000256" key="1">
    <source>
        <dbReference type="ARBA" id="ARBA00022801"/>
    </source>
</evidence>
<accession>A0ABV6CD63</accession>
<evidence type="ECO:0000313" key="5">
    <source>
        <dbReference type="Proteomes" id="UP001589758"/>
    </source>
</evidence>
<proteinExistence type="predicted"/>
<dbReference type="InterPro" id="IPR014756">
    <property type="entry name" value="Ig_E-set"/>
</dbReference>
<dbReference type="PANTHER" id="PTHR10357:SF210">
    <property type="entry name" value="MALTODEXTRIN GLUCOSIDASE"/>
    <property type="match status" value="1"/>
</dbReference>
<dbReference type="CDD" id="cd11338">
    <property type="entry name" value="AmyAc_CMD"/>
    <property type="match status" value="1"/>
</dbReference>
<dbReference type="GO" id="GO:0016798">
    <property type="term" value="F:hydrolase activity, acting on glycosyl bonds"/>
    <property type="evidence" value="ECO:0007669"/>
    <property type="project" value="UniProtKB-KW"/>
</dbReference>
<dbReference type="InterPro" id="IPR045857">
    <property type="entry name" value="O16G_dom_2"/>
</dbReference>
<dbReference type="Gene3D" id="3.20.20.80">
    <property type="entry name" value="Glycosidases"/>
    <property type="match status" value="1"/>
</dbReference>